<dbReference type="GO" id="GO:0005886">
    <property type="term" value="C:plasma membrane"/>
    <property type="evidence" value="ECO:0007669"/>
    <property type="project" value="TreeGrafter"/>
</dbReference>
<evidence type="ECO:0000256" key="1">
    <source>
        <dbReference type="SAM" id="Phobius"/>
    </source>
</evidence>
<gene>
    <name evidence="2" type="ORF">F0M18_14220</name>
</gene>
<reference evidence="2 3" key="1">
    <citation type="submission" date="2019-09" db="EMBL/GenBank/DDBJ databases">
        <authorList>
            <person name="Chen X.-Y."/>
        </authorList>
    </citation>
    <scope>NUCLEOTIDE SEQUENCE [LARGE SCALE GENOMIC DNA]</scope>
    <source>
        <strain evidence="2 3">NY5</strain>
    </source>
</reference>
<dbReference type="InterPro" id="IPR052712">
    <property type="entry name" value="Acid_resist_chaperone_HdeD"/>
</dbReference>
<feature type="transmembrane region" description="Helical" evidence="1">
    <location>
        <begin position="79"/>
        <end position="97"/>
    </location>
</feature>
<comment type="caution">
    <text evidence="2">The sequence shown here is derived from an EMBL/GenBank/DDBJ whole genome shotgun (WGS) entry which is preliminary data.</text>
</comment>
<sequence length="197" mass="20442">MTTRQPQGTGMNTLSDTAKSGARSATWLGIAVLVLGILALGMPFLTGVAITISIGVILIATGIAQVVFAFESDSFGRGALRFGFGVLAGLAGISLVTQPGAGLATITLFLAAWFFVDGVFAIITGLSWRPEKGWGLMLFNGVISIILGAMIYRQFPVSATWLVGLLVGIRLLLAGWTMIALGAAGRTVARKLDQGGN</sequence>
<proteinExistence type="predicted"/>
<dbReference type="Pfam" id="PF03729">
    <property type="entry name" value="DUF308"/>
    <property type="match status" value="1"/>
</dbReference>
<feature type="transmembrane region" description="Helical" evidence="1">
    <location>
        <begin position="135"/>
        <end position="155"/>
    </location>
</feature>
<keyword evidence="3" id="KW-1185">Reference proteome</keyword>
<feature type="transmembrane region" description="Helical" evidence="1">
    <location>
        <begin position="161"/>
        <end position="184"/>
    </location>
</feature>
<feature type="transmembrane region" description="Helical" evidence="1">
    <location>
        <begin position="103"/>
        <end position="123"/>
    </location>
</feature>
<keyword evidence="1" id="KW-0472">Membrane</keyword>
<accession>A0A5B0WR54</accession>
<dbReference type="Proteomes" id="UP000323708">
    <property type="component" value="Unassembled WGS sequence"/>
</dbReference>
<dbReference type="PANTHER" id="PTHR34989:SF1">
    <property type="entry name" value="PROTEIN HDED"/>
    <property type="match status" value="1"/>
</dbReference>
<keyword evidence="1" id="KW-0812">Transmembrane</keyword>
<dbReference type="PANTHER" id="PTHR34989">
    <property type="entry name" value="PROTEIN HDED"/>
    <property type="match status" value="1"/>
</dbReference>
<dbReference type="EMBL" id="VTUX01000007">
    <property type="protein sequence ID" value="KAA1189510.1"/>
    <property type="molecule type" value="Genomic_DNA"/>
</dbReference>
<dbReference type="InterPro" id="IPR005325">
    <property type="entry name" value="DUF308_memb"/>
</dbReference>
<feature type="transmembrane region" description="Helical" evidence="1">
    <location>
        <begin position="48"/>
        <end position="70"/>
    </location>
</feature>
<evidence type="ECO:0000313" key="2">
    <source>
        <dbReference type="EMBL" id="KAA1189510.1"/>
    </source>
</evidence>
<feature type="transmembrane region" description="Helical" evidence="1">
    <location>
        <begin position="21"/>
        <end position="42"/>
    </location>
</feature>
<organism evidence="2 3">
    <name type="scientific">Pseudohalioglobus sediminis</name>
    <dbReference type="NCBI Taxonomy" id="2606449"/>
    <lineage>
        <taxon>Bacteria</taxon>
        <taxon>Pseudomonadati</taxon>
        <taxon>Pseudomonadota</taxon>
        <taxon>Gammaproteobacteria</taxon>
        <taxon>Cellvibrionales</taxon>
        <taxon>Halieaceae</taxon>
        <taxon>Pseudohalioglobus</taxon>
    </lineage>
</organism>
<protein>
    <submittedName>
        <fullName evidence="2">HdeD family acid-resistance protein</fullName>
    </submittedName>
</protein>
<evidence type="ECO:0000313" key="3">
    <source>
        <dbReference type="Proteomes" id="UP000323708"/>
    </source>
</evidence>
<name>A0A5B0WR54_9GAMM</name>
<dbReference type="AlphaFoldDB" id="A0A5B0WR54"/>
<keyword evidence="1" id="KW-1133">Transmembrane helix</keyword>